<comment type="catalytic activity">
    <reaction evidence="7">
        <text>4-imidazolone-5-propanoate + H2O = N-formimidoyl-L-glutamate</text>
        <dbReference type="Rhea" id="RHEA:23660"/>
        <dbReference type="ChEBI" id="CHEBI:15377"/>
        <dbReference type="ChEBI" id="CHEBI:58928"/>
        <dbReference type="ChEBI" id="CHEBI:77893"/>
        <dbReference type="EC" id="3.5.2.7"/>
    </reaction>
</comment>
<feature type="binding site" evidence="7">
    <location>
        <position position="321"/>
    </location>
    <ligand>
        <name>Fe(3+)</name>
        <dbReference type="ChEBI" id="CHEBI:29034"/>
    </ligand>
</feature>
<sequence length="409" mass="43454">MPNAQWDGLLLDASLATMDRAGVPYGLIENAALAWKDGAIVFAGAQHDLRDAPERLAAEVASAGGALVTPGLIDCHTHLVFGGDRADEFERRLNGASYEEIARSGGGILSSVRATRAASEDELLAQSLPRARALLADGVTTVEIKSGYGLDLDSELKMLRVARRIGAELGIGVSTTLLAAHALPPEFKDRADDYVELIRTQILPAAAREGLADMVDAFCERIAFSPAQTRRVFERARELGLPVKLHADQLSDLGGAALAAEFGARSAEHLEHTGEAGVRAMAAAGTVAVLLPGAFYALRETQPPPIAQFREHGVAMAIASDLNPGTSPLLSLRLALNMACIELRLTPEEALRGATVHAARALGLDDRGMLKTGLRADFVVWNARHPAELCYWIGGGLAREVRVGGRAMR</sequence>
<feature type="binding site" evidence="7">
    <location>
        <position position="246"/>
    </location>
    <ligand>
        <name>Fe(3+)</name>
        <dbReference type="ChEBI" id="CHEBI:29034"/>
    </ligand>
</feature>
<feature type="binding site" evidence="7">
    <location>
        <position position="326"/>
    </location>
    <ligand>
        <name>4-imidazolone-5-propanoate</name>
        <dbReference type="ChEBI" id="CHEBI:77893"/>
    </ligand>
</feature>
<dbReference type="PANTHER" id="PTHR42752:SF1">
    <property type="entry name" value="IMIDAZOLONEPROPIONASE-RELATED"/>
    <property type="match status" value="1"/>
</dbReference>
<feature type="binding site" evidence="7">
    <location>
        <position position="148"/>
    </location>
    <ligand>
        <name>4-imidazolone-5-propanoate</name>
        <dbReference type="ChEBI" id="CHEBI:77893"/>
    </ligand>
</feature>
<organism evidence="9 10">
    <name type="scientific">Dokdonella ginsengisoli</name>
    <dbReference type="NCBI Taxonomy" id="363846"/>
    <lineage>
        <taxon>Bacteria</taxon>
        <taxon>Pseudomonadati</taxon>
        <taxon>Pseudomonadota</taxon>
        <taxon>Gammaproteobacteria</taxon>
        <taxon>Lysobacterales</taxon>
        <taxon>Rhodanobacteraceae</taxon>
        <taxon>Dokdonella</taxon>
    </lineage>
</organism>
<dbReference type="SUPFAM" id="SSF51556">
    <property type="entry name" value="Metallo-dependent hydrolases"/>
    <property type="match status" value="1"/>
</dbReference>
<accession>A0ABV9QUA7</accession>
<evidence type="ECO:0000256" key="3">
    <source>
        <dbReference type="ARBA" id="ARBA00022801"/>
    </source>
</evidence>
<feature type="binding site" evidence="7">
    <location>
        <position position="78"/>
    </location>
    <ligand>
        <name>Zn(2+)</name>
        <dbReference type="ChEBI" id="CHEBI:29105"/>
    </ligand>
</feature>
<keyword evidence="7" id="KW-0963">Cytoplasm</keyword>
<evidence type="ECO:0000256" key="6">
    <source>
        <dbReference type="ARBA" id="ARBA00023004"/>
    </source>
</evidence>
<feature type="domain" description="Amidohydrolase-related" evidence="8">
    <location>
        <begin position="67"/>
        <end position="386"/>
    </location>
</feature>
<dbReference type="Gene3D" id="2.30.40.10">
    <property type="entry name" value="Urease, subunit C, domain 1"/>
    <property type="match status" value="1"/>
</dbReference>
<dbReference type="Pfam" id="PF01979">
    <property type="entry name" value="Amidohydro_1"/>
    <property type="match status" value="1"/>
</dbReference>
<comment type="subcellular location">
    <subcellularLocation>
        <location evidence="7">Cytoplasm</location>
    </subcellularLocation>
</comment>
<proteinExistence type="inferred from homology"/>
<keyword evidence="3 7" id="KW-0378">Hydrolase</keyword>
<dbReference type="EC" id="3.5.2.7" evidence="1 7"/>
<feature type="binding site" evidence="7">
    <location>
        <position position="76"/>
    </location>
    <ligand>
        <name>Fe(3+)</name>
        <dbReference type="ChEBI" id="CHEBI:29034"/>
    </ligand>
</feature>
<dbReference type="PANTHER" id="PTHR42752">
    <property type="entry name" value="IMIDAZOLONEPROPIONASE"/>
    <property type="match status" value="1"/>
</dbReference>
<evidence type="ECO:0000256" key="7">
    <source>
        <dbReference type="HAMAP-Rule" id="MF_00372"/>
    </source>
</evidence>
<dbReference type="CDD" id="cd01296">
    <property type="entry name" value="Imidazolone-5PH"/>
    <property type="match status" value="1"/>
</dbReference>
<feature type="binding site" evidence="7">
    <location>
        <position position="148"/>
    </location>
    <ligand>
        <name>N-formimidoyl-L-glutamate</name>
        <dbReference type="ChEBI" id="CHEBI:58928"/>
    </ligand>
</feature>
<comment type="pathway">
    <text evidence="7">Amino-acid degradation; L-histidine degradation into L-glutamate; N-formimidoyl-L-glutamate from L-histidine: step 3/3.</text>
</comment>
<feature type="binding site" evidence="7">
    <location>
        <position position="246"/>
    </location>
    <ligand>
        <name>Zn(2+)</name>
        <dbReference type="ChEBI" id="CHEBI:29105"/>
    </ligand>
</feature>
<dbReference type="GO" id="GO:0050480">
    <property type="term" value="F:imidazolonepropionase activity"/>
    <property type="evidence" value="ECO:0007669"/>
    <property type="project" value="UniProtKB-EC"/>
</dbReference>
<dbReference type="NCBIfam" id="TIGR01224">
    <property type="entry name" value="hutI"/>
    <property type="match status" value="1"/>
</dbReference>
<keyword evidence="6 7" id="KW-0408">Iron</keyword>
<evidence type="ECO:0000256" key="4">
    <source>
        <dbReference type="ARBA" id="ARBA00022808"/>
    </source>
</evidence>
<dbReference type="Gene3D" id="3.20.20.140">
    <property type="entry name" value="Metal-dependent hydrolases"/>
    <property type="match status" value="1"/>
</dbReference>
<keyword evidence="4 7" id="KW-0369">Histidine metabolism</keyword>
<dbReference type="InterPro" id="IPR032466">
    <property type="entry name" value="Metal_Hydrolase"/>
</dbReference>
<feature type="binding site" evidence="7">
    <location>
        <position position="181"/>
    </location>
    <ligand>
        <name>4-imidazolone-5-propanoate</name>
        <dbReference type="ChEBI" id="CHEBI:77893"/>
    </ligand>
</feature>
<dbReference type="InterPro" id="IPR005920">
    <property type="entry name" value="HutI"/>
</dbReference>
<comment type="similarity">
    <text evidence="7">Belongs to the metallo-dependent hydrolases superfamily. HutI family.</text>
</comment>
<feature type="binding site" evidence="7">
    <location>
        <position position="85"/>
    </location>
    <ligand>
        <name>4-imidazolone-5-propanoate</name>
        <dbReference type="ChEBI" id="CHEBI:77893"/>
    </ligand>
</feature>
<comment type="cofactor">
    <cofactor evidence="7">
        <name>Zn(2+)</name>
        <dbReference type="ChEBI" id="CHEBI:29105"/>
    </cofactor>
    <cofactor evidence="7">
        <name>Fe(3+)</name>
        <dbReference type="ChEBI" id="CHEBI:29034"/>
    </cofactor>
    <text evidence="7">Binds 1 zinc or iron ion per subunit.</text>
</comment>
<dbReference type="SUPFAM" id="SSF51338">
    <property type="entry name" value="Composite domain of metallo-dependent hydrolases"/>
    <property type="match status" value="1"/>
</dbReference>
<feature type="binding site" evidence="7">
    <location>
        <position position="321"/>
    </location>
    <ligand>
        <name>Zn(2+)</name>
        <dbReference type="ChEBI" id="CHEBI:29105"/>
    </ligand>
</feature>
<evidence type="ECO:0000256" key="5">
    <source>
        <dbReference type="ARBA" id="ARBA00022833"/>
    </source>
</evidence>
<feature type="binding site" evidence="7">
    <location>
        <position position="323"/>
    </location>
    <ligand>
        <name>N-formimidoyl-L-glutamate</name>
        <dbReference type="ChEBI" id="CHEBI:58928"/>
    </ligand>
</feature>
<name>A0ABV9QUA7_9GAMM</name>
<feature type="binding site" evidence="7">
    <location>
        <position position="76"/>
    </location>
    <ligand>
        <name>Zn(2+)</name>
        <dbReference type="ChEBI" id="CHEBI:29105"/>
    </ligand>
</feature>
<feature type="binding site" evidence="7">
    <location>
        <position position="325"/>
    </location>
    <ligand>
        <name>N-formimidoyl-L-glutamate</name>
        <dbReference type="ChEBI" id="CHEBI:58928"/>
    </ligand>
</feature>
<dbReference type="Proteomes" id="UP001595886">
    <property type="component" value="Unassembled WGS sequence"/>
</dbReference>
<dbReference type="InterPro" id="IPR006680">
    <property type="entry name" value="Amidohydro-rel"/>
</dbReference>
<keyword evidence="10" id="KW-1185">Reference proteome</keyword>
<evidence type="ECO:0000259" key="8">
    <source>
        <dbReference type="Pfam" id="PF01979"/>
    </source>
</evidence>
<gene>
    <name evidence="7 9" type="primary">hutI</name>
    <name evidence="9" type="ORF">ACFO6Q_08430</name>
</gene>
<evidence type="ECO:0000313" key="9">
    <source>
        <dbReference type="EMBL" id="MFC4820348.1"/>
    </source>
</evidence>
<dbReference type="InterPro" id="IPR011059">
    <property type="entry name" value="Metal-dep_hydrolase_composite"/>
</dbReference>
<feature type="binding site" evidence="7">
    <location>
        <position position="249"/>
    </location>
    <ligand>
        <name>4-imidazolone-5-propanoate</name>
        <dbReference type="ChEBI" id="CHEBI:77893"/>
    </ligand>
</feature>
<evidence type="ECO:0000256" key="1">
    <source>
        <dbReference type="ARBA" id="ARBA00012864"/>
    </source>
</evidence>
<feature type="binding site" evidence="7">
    <location>
        <position position="78"/>
    </location>
    <ligand>
        <name>Fe(3+)</name>
        <dbReference type="ChEBI" id="CHEBI:29034"/>
    </ligand>
</feature>
<evidence type="ECO:0000313" key="10">
    <source>
        <dbReference type="Proteomes" id="UP001595886"/>
    </source>
</evidence>
<reference evidence="10" key="1">
    <citation type="journal article" date="2019" name="Int. J. Syst. Evol. Microbiol.">
        <title>The Global Catalogue of Microorganisms (GCM) 10K type strain sequencing project: providing services to taxonomists for standard genome sequencing and annotation.</title>
        <authorList>
            <consortium name="The Broad Institute Genomics Platform"/>
            <consortium name="The Broad Institute Genome Sequencing Center for Infectious Disease"/>
            <person name="Wu L."/>
            <person name="Ma J."/>
        </authorList>
    </citation>
    <scope>NUCLEOTIDE SEQUENCE [LARGE SCALE GENOMIC DNA]</scope>
    <source>
        <strain evidence="10">CCUG 30340</strain>
    </source>
</reference>
<comment type="caution">
    <text evidence="9">The sequence shown here is derived from an EMBL/GenBank/DDBJ whole genome shotgun (WGS) entry which is preliminary data.</text>
</comment>
<dbReference type="EMBL" id="JBHSHD010000007">
    <property type="protein sequence ID" value="MFC4820348.1"/>
    <property type="molecule type" value="Genomic_DNA"/>
</dbReference>
<keyword evidence="5 7" id="KW-0862">Zinc</keyword>
<evidence type="ECO:0000256" key="2">
    <source>
        <dbReference type="ARBA" id="ARBA00022723"/>
    </source>
</evidence>
<comment type="function">
    <text evidence="7">Catalyzes the hydrolytic cleavage of the carbon-nitrogen bond in imidazolone-5-propanoate to yield N-formimidoyl-L-glutamate. It is the third step in the universal histidine degradation pathway.</text>
</comment>
<protein>
    <recommendedName>
        <fullName evidence="1 7">Imidazolonepropionase</fullName>
        <ecNumber evidence="1 7">3.5.2.7</ecNumber>
    </recommendedName>
    <alternativeName>
        <fullName evidence="7">Imidazolone-5-propionate hydrolase</fullName>
    </alternativeName>
</protein>
<keyword evidence="2 7" id="KW-0479">Metal-binding</keyword>
<dbReference type="RefSeq" id="WP_380020191.1">
    <property type="nucleotide sequence ID" value="NZ_JBHSHD010000007.1"/>
</dbReference>
<dbReference type="HAMAP" id="MF_00372">
    <property type="entry name" value="HutI"/>
    <property type="match status" value="1"/>
</dbReference>